<dbReference type="Proteomes" id="UP001154078">
    <property type="component" value="Chromosome 2"/>
</dbReference>
<name>A0A9P0AZ21_BRAAE</name>
<evidence type="ECO:0000256" key="4">
    <source>
        <dbReference type="ARBA" id="ARBA00022692"/>
    </source>
</evidence>
<evidence type="ECO:0000256" key="6">
    <source>
        <dbReference type="ARBA" id="ARBA00023136"/>
    </source>
</evidence>
<protein>
    <recommendedName>
        <fullName evidence="3">Transmembrane protein 192</fullName>
    </recommendedName>
</protein>
<evidence type="ECO:0000256" key="2">
    <source>
        <dbReference type="ARBA" id="ARBA00006314"/>
    </source>
</evidence>
<proteinExistence type="inferred from homology"/>
<feature type="transmembrane region" description="Helical" evidence="7">
    <location>
        <begin position="120"/>
        <end position="145"/>
    </location>
</feature>
<dbReference type="GO" id="GO:0005770">
    <property type="term" value="C:late endosome"/>
    <property type="evidence" value="ECO:0007669"/>
    <property type="project" value="TreeGrafter"/>
</dbReference>
<evidence type="ECO:0000256" key="3">
    <source>
        <dbReference type="ARBA" id="ARBA00014635"/>
    </source>
</evidence>
<gene>
    <name evidence="8" type="ORF">MELIAE_LOCUS3329</name>
</gene>
<accession>A0A9P0AZ21</accession>
<dbReference type="EMBL" id="OV121133">
    <property type="protein sequence ID" value="CAH0550536.1"/>
    <property type="molecule type" value="Genomic_DNA"/>
</dbReference>
<comment type="subcellular location">
    <subcellularLocation>
        <location evidence="1">Membrane</location>
        <topology evidence="1">Multi-pass membrane protein</topology>
    </subcellularLocation>
</comment>
<sequence>MVSLTRSLNTNSGGANFFSESVNVDDREHLQPILESFGVFKPLKTAPLFSLHLVYTTALNILAIVFAVRHPDQNSRCREYFILIYIHIGLWLLTLVVDQYTKRAHHNLRLNGYLDFYQKVYLHTHLPIYVVSLWSVALMLVQTIMQHFYPDNFAEKCLQGGMSPITYICALINMEGLCLLFIHTRYIKEVWKFNKLKAPPDVQKEEWEGCTTPENFGQNEVGYRQIGNNVFNFLEKQADLIRHLKEHNSRLSEKLMILSAQLHQARGGAPPSVPQEI</sequence>
<reference evidence="8" key="1">
    <citation type="submission" date="2021-12" db="EMBL/GenBank/DDBJ databases">
        <authorList>
            <person name="King R."/>
        </authorList>
    </citation>
    <scope>NUCLEOTIDE SEQUENCE</scope>
</reference>
<comment type="similarity">
    <text evidence="2">Belongs to the TMEM192 family.</text>
</comment>
<organism evidence="8 9">
    <name type="scientific">Brassicogethes aeneus</name>
    <name type="common">Rape pollen beetle</name>
    <name type="synonym">Meligethes aeneus</name>
    <dbReference type="NCBI Taxonomy" id="1431903"/>
    <lineage>
        <taxon>Eukaryota</taxon>
        <taxon>Metazoa</taxon>
        <taxon>Ecdysozoa</taxon>
        <taxon>Arthropoda</taxon>
        <taxon>Hexapoda</taxon>
        <taxon>Insecta</taxon>
        <taxon>Pterygota</taxon>
        <taxon>Neoptera</taxon>
        <taxon>Endopterygota</taxon>
        <taxon>Coleoptera</taxon>
        <taxon>Polyphaga</taxon>
        <taxon>Cucujiformia</taxon>
        <taxon>Nitidulidae</taxon>
        <taxon>Meligethinae</taxon>
        <taxon>Brassicogethes</taxon>
    </lineage>
</organism>
<dbReference type="OrthoDB" id="6277625at2759"/>
<evidence type="ECO:0000313" key="9">
    <source>
        <dbReference type="Proteomes" id="UP001154078"/>
    </source>
</evidence>
<evidence type="ECO:0000256" key="5">
    <source>
        <dbReference type="ARBA" id="ARBA00022989"/>
    </source>
</evidence>
<evidence type="ECO:0000256" key="1">
    <source>
        <dbReference type="ARBA" id="ARBA00004141"/>
    </source>
</evidence>
<dbReference type="AlphaFoldDB" id="A0A9P0AZ21"/>
<feature type="transmembrane region" description="Helical" evidence="7">
    <location>
        <begin position="165"/>
        <end position="187"/>
    </location>
</feature>
<evidence type="ECO:0000313" key="8">
    <source>
        <dbReference type="EMBL" id="CAH0550536.1"/>
    </source>
</evidence>
<dbReference type="InterPro" id="IPR029399">
    <property type="entry name" value="TMEM192"/>
</dbReference>
<dbReference type="Pfam" id="PF14802">
    <property type="entry name" value="TMEM192"/>
    <property type="match status" value="1"/>
</dbReference>
<dbReference type="GO" id="GO:0005765">
    <property type="term" value="C:lysosomal membrane"/>
    <property type="evidence" value="ECO:0007669"/>
    <property type="project" value="TreeGrafter"/>
</dbReference>
<feature type="transmembrane region" description="Helical" evidence="7">
    <location>
        <begin position="48"/>
        <end position="68"/>
    </location>
</feature>
<evidence type="ECO:0000256" key="7">
    <source>
        <dbReference type="SAM" id="Phobius"/>
    </source>
</evidence>
<keyword evidence="9" id="KW-1185">Reference proteome</keyword>
<keyword evidence="5 7" id="KW-1133">Transmembrane helix</keyword>
<keyword evidence="4 7" id="KW-0812">Transmembrane</keyword>
<dbReference type="PANTHER" id="PTHR31592">
    <property type="entry name" value="TRANSMEMBRANE PROTEIN 192"/>
    <property type="match status" value="1"/>
</dbReference>
<keyword evidence="6 7" id="KW-0472">Membrane</keyword>
<feature type="transmembrane region" description="Helical" evidence="7">
    <location>
        <begin position="80"/>
        <end position="100"/>
    </location>
</feature>
<dbReference type="PANTHER" id="PTHR31592:SF1">
    <property type="entry name" value="TRANSMEMBRANE PROTEIN 192"/>
    <property type="match status" value="1"/>
</dbReference>